<accession>A0A941IR32</accession>
<dbReference type="EMBL" id="JAGSOG010000282">
    <property type="protein sequence ID" value="MBR7838365.1"/>
    <property type="molecule type" value="Genomic_DNA"/>
</dbReference>
<evidence type="ECO:0000313" key="1">
    <source>
        <dbReference type="EMBL" id="MBR7838365.1"/>
    </source>
</evidence>
<protein>
    <submittedName>
        <fullName evidence="1">Uncharacterized protein</fullName>
    </submittedName>
</protein>
<proteinExistence type="predicted"/>
<dbReference type="RefSeq" id="WP_212532822.1">
    <property type="nucleotide sequence ID" value="NZ_JAGSOG010000282.1"/>
</dbReference>
<keyword evidence="2" id="KW-1185">Reference proteome</keyword>
<evidence type="ECO:0000313" key="2">
    <source>
        <dbReference type="Proteomes" id="UP000675781"/>
    </source>
</evidence>
<name>A0A941IR32_9ACTN</name>
<gene>
    <name evidence="1" type="ORF">KDL01_34160</name>
</gene>
<dbReference type="Proteomes" id="UP000675781">
    <property type="component" value="Unassembled WGS sequence"/>
</dbReference>
<sequence>MRVWATVTIALAAGFVLGRASTWWRTRNEDRMFEREYAELVASVDLGVPELAGPPPRPGAGRARTYALHASELNPLPLSERDRAYYLASWGNVVGEFSRSPASGLLLAQHLTANLLVNRGLVPADTARPTLLPESWDFPTARGYARARNIGDRAETQAAHGRALRTLDLSDALRMFEAFYMEMLELDTED</sequence>
<organism evidence="1 2">
    <name type="scientific">Actinospica durhamensis</name>
    <dbReference type="NCBI Taxonomy" id="1508375"/>
    <lineage>
        <taxon>Bacteria</taxon>
        <taxon>Bacillati</taxon>
        <taxon>Actinomycetota</taxon>
        <taxon>Actinomycetes</taxon>
        <taxon>Catenulisporales</taxon>
        <taxon>Actinospicaceae</taxon>
        <taxon>Actinospica</taxon>
    </lineage>
</organism>
<reference evidence="1" key="1">
    <citation type="submission" date="2021-04" db="EMBL/GenBank/DDBJ databases">
        <title>Genome based classification of Actinospica acidithermotolerans sp. nov., an actinobacterium isolated from an Indonesian hot spring.</title>
        <authorList>
            <person name="Kusuma A.B."/>
            <person name="Putra K.E."/>
            <person name="Nafisah S."/>
            <person name="Loh J."/>
            <person name="Nouioui I."/>
            <person name="Goodfellow M."/>
        </authorList>
    </citation>
    <scope>NUCLEOTIDE SEQUENCE</scope>
    <source>
        <strain evidence="1">CSCA 57</strain>
    </source>
</reference>
<dbReference type="AlphaFoldDB" id="A0A941IR32"/>
<comment type="caution">
    <text evidence="1">The sequence shown here is derived from an EMBL/GenBank/DDBJ whole genome shotgun (WGS) entry which is preliminary data.</text>
</comment>